<dbReference type="RefSeq" id="WP_067393606.1">
    <property type="nucleotide sequence ID" value="NZ_BCTA01000063.1"/>
</dbReference>
<evidence type="ECO:0000313" key="3">
    <source>
        <dbReference type="EMBL" id="GAT11221.1"/>
    </source>
</evidence>
<accession>A0AAW5SQ50</accession>
<evidence type="ECO:0000313" key="6">
    <source>
        <dbReference type="Proteomes" id="UP001207528"/>
    </source>
</evidence>
<feature type="compositionally biased region" description="Pro residues" evidence="1">
    <location>
        <begin position="510"/>
        <end position="519"/>
    </location>
</feature>
<organism evidence="4 6">
    <name type="scientific">Mycolicibacterium novocastrense</name>
    <name type="common">Mycobacterium novocastrense</name>
    <dbReference type="NCBI Taxonomy" id="59813"/>
    <lineage>
        <taxon>Bacteria</taxon>
        <taxon>Bacillati</taxon>
        <taxon>Actinomycetota</taxon>
        <taxon>Actinomycetes</taxon>
        <taxon>Mycobacteriales</taxon>
        <taxon>Mycobacteriaceae</taxon>
        <taxon>Mycolicibacterium</taxon>
    </lineage>
</organism>
<evidence type="ECO:0000313" key="4">
    <source>
        <dbReference type="EMBL" id="MCV7026384.1"/>
    </source>
</evidence>
<dbReference type="Proteomes" id="UP001207528">
    <property type="component" value="Unassembled WGS sequence"/>
</dbReference>
<dbReference type="CDD" id="cd00085">
    <property type="entry name" value="HNHc"/>
    <property type="match status" value="1"/>
</dbReference>
<dbReference type="SMART" id="SM00507">
    <property type="entry name" value="HNHc"/>
    <property type="match status" value="1"/>
</dbReference>
<dbReference type="Proteomes" id="UP000069773">
    <property type="component" value="Unassembled WGS sequence"/>
</dbReference>
<protein>
    <submittedName>
        <fullName evidence="4">DUF222 domain-containing protein</fullName>
    </submittedName>
</protein>
<evidence type="ECO:0000256" key="1">
    <source>
        <dbReference type="SAM" id="MobiDB-lite"/>
    </source>
</evidence>
<feature type="domain" description="HNH nuclease" evidence="2">
    <location>
        <begin position="317"/>
        <end position="374"/>
    </location>
</feature>
<comment type="caution">
    <text evidence="4">The sequence shown here is derived from an EMBL/GenBank/DDBJ whole genome shotgun (WGS) entry which is preliminary data.</text>
</comment>
<proteinExistence type="predicted"/>
<feature type="compositionally biased region" description="Basic residues" evidence="1">
    <location>
        <begin position="428"/>
        <end position="438"/>
    </location>
</feature>
<dbReference type="InterPro" id="IPR003870">
    <property type="entry name" value="DUF222"/>
</dbReference>
<feature type="compositionally biased region" description="Acidic residues" evidence="1">
    <location>
        <begin position="500"/>
        <end position="509"/>
    </location>
</feature>
<reference evidence="4" key="2">
    <citation type="submission" date="2020-07" db="EMBL/GenBank/DDBJ databases">
        <authorList>
            <person name="Pettersson B.M.F."/>
            <person name="Behra P.R.K."/>
            <person name="Ramesh M."/>
            <person name="Das S."/>
            <person name="Dasgupta S."/>
            <person name="Kirsebom L.A."/>
        </authorList>
    </citation>
    <scope>NUCLEOTIDE SEQUENCE</scope>
    <source>
        <strain evidence="4">DSM 44203</strain>
    </source>
</reference>
<reference evidence="4" key="3">
    <citation type="journal article" date="2022" name="BMC Genomics">
        <title>Comparative genome analysis of mycobacteria focusing on tRNA and non-coding RNA.</title>
        <authorList>
            <person name="Behra P.R.K."/>
            <person name="Pettersson B.M.F."/>
            <person name="Ramesh M."/>
            <person name="Das S."/>
            <person name="Dasgupta S."/>
            <person name="Kirsebom L.A."/>
        </authorList>
    </citation>
    <scope>NUCLEOTIDE SEQUENCE</scope>
    <source>
        <strain evidence="4">DSM 44203</strain>
    </source>
</reference>
<gene>
    <name evidence="4" type="ORF">H7I77_24030</name>
    <name evidence="3" type="ORF">RMCN_4354</name>
</gene>
<dbReference type="AlphaFoldDB" id="A0AAW5SQ50"/>
<feature type="region of interest" description="Disordered" evidence="1">
    <location>
        <begin position="490"/>
        <end position="526"/>
    </location>
</feature>
<feature type="region of interest" description="Disordered" evidence="1">
    <location>
        <begin position="418"/>
        <end position="438"/>
    </location>
</feature>
<evidence type="ECO:0000313" key="5">
    <source>
        <dbReference type="Proteomes" id="UP000069773"/>
    </source>
</evidence>
<name>A0AAW5SQ50_MYCNV</name>
<keyword evidence="5" id="KW-1185">Reference proteome</keyword>
<dbReference type="InterPro" id="IPR003615">
    <property type="entry name" value="HNH_nuc"/>
</dbReference>
<reference evidence="3 5" key="1">
    <citation type="journal article" date="2016" name="Genome Announc.">
        <title>Draft Genome Sequences of Five Rapidly Growing Mycobacterium Species, M. thermoresistibile, M. fortuitum subsp. acetamidolyticum, M. canariasense, M. brisbanense, and M. novocastrense.</title>
        <authorList>
            <person name="Katahira K."/>
            <person name="Ogura Y."/>
            <person name="Gotoh Y."/>
            <person name="Hayashi T."/>
        </authorList>
    </citation>
    <scope>NUCLEOTIDE SEQUENCE [LARGE SCALE GENOMIC DNA]</scope>
    <source>
        <strain evidence="3 5">JCM18114</strain>
    </source>
</reference>
<dbReference type="Pfam" id="PF02720">
    <property type="entry name" value="DUF222"/>
    <property type="match status" value="1"/>
</dbReference>
<sequence>MFETGPDQAIAAIGSSLRAESALMAHRMEAIAALLACRTVEAEGIDPDPGWSMITGFARTSAEVGAAMNMAPSLASRLVAQAEALDTRLPRLAALLEKGDVDWGTAQLVITRTELVGDDLIDQVDASVTEKLAHWQSWNRQNVKNMVDETVRRVDPDGVKQRRESSERDRYVTVTARPDGTAQVRARIPARAGAAFDKRLSELAMSVCAKDSRTVSQRRADALDALTEGRSLSCDCGRPDCPARPPAEAGGQVHTVLNLIASEETVTGESEQPGYLEGFGVIDAGLVRDLAQNATVHPLEQPTVTAEQARRYQPTATVNRWVRFRDLTCRFPGCDRRAAICDLDHTTPFNHADPAAGGLTVPSDLAAYCRQHHRLKTFLGGSDGWRDEQLSDGTIVWTSPTGRTYRTSPGGFDLFPQMRPACDEPPPRRRNRKREKAARVKRLRAQLVAQRPINAEQRRRVRERRREIEGRRWRNRSRFLKIVFKGTAPSRSPWCRWIDDPFEPEELPPDWEPPPPPPSDPDDPPF</sequence>
<dbReference type="EMBL" id="JACKTI010000063">
    <property type="protein sequence ID" value="MCV7026384.1"/>
    <property type="molecule type" value="Genomic_DNA"/>
</dbReference>
<evidence type="ECO:0000259" key="2">
    <source>
        <dbReference type="SMART" id="SM00507"/>
    </source>
</evidence>
<dbReference type="EMBL" id="BCTA01000063">
    <property type="protein sequence ID" value="GAT11221.1"/>
    <property type="molecule type" value="Genomic_DNA"/>
</dbReference>